<evidence type="ECO:0000313" key="7">
    <source>
        <dbReference type="EMBL" id="SHL69717.1"/>
    </source>
</evidence>
<evidence type="ECO:0000313" key="8">
    <source>
        <dbReference type="Proteomes" id="UP000184386"/>
    </source>
</evidence>
<organism evidence="7 8">
    <name type="scientific">Anaerocolumna jejuensis DSM 15929</name>
    <dbReference type="NCBI Taxonomy" id="1121322"/>
    <lineage>
        <taxon>Bacteria</taxon>
        <taxon>Bacillati</taxon>
        <taxon>Bacillota</taxon>
        <taxon>Clostridia</taxon>
        <taxon>Lachnospirales</taxon>
        <taxon>Lachnospiraceae</taxon>
        <taxon>Anaerocolumna</taxon>
    </lineage>
</organism>
<feature type="transmembrane region" description="Helical" evidence="5">
    <location>
        <begin position="209"/>
        <end position="230"/>
    </location>
</feature>
<dbReference type="Proteomes" id="UP000184386">
    <property type="component" value="Unassembled WGS sequence"/>
</dbReference>
<evidence type="ECO:0000256" key="5">
    <source>
        <dbReference type="SAM" id="Phobius"/>
    </source>
</evidence>
<keyword evidence="2 5" id="KW-0812">Transmembrane</keyword>
<name>A0A1M7CRC1_9FIRM</name>
<evidence type="ECO:0000259" key="6">
    <source>
        <dbReference type="Pfam" id="PF12698"/>
    </source>
</evidence>
<dbReference type="GO" id="GO:0140359">
    <property type="term" value="F:ABC-type transporter activity"/>
    <property type="evidence" value="ECO:0007669"/>
    <property type="project" value="InterPro"/>
</dbReference>
<sequence>MKTFVTVLKNDYLRTRSRLILVLVMTLVALSSMLLAVHLTGVHQVKGRIALIGETPLVKTETSEYLKIKVLDKKPPYSALVEQKYDAFVTVDKKGNYQIETLRRKEYRDMLLYLLQNSKAEPPKLGTERGAGVTILGFMMMFLIMLSFSNLYVFADDKEQGQLGRVFMAPASFTGYMAAHVVYCLSLLLPEYLLLVLLKLSGKNIGFSLAQYAGLMAVIGFLGIAAAMLLHALIQKADNANMLGNSITVLATVLSGSFYSFSKNNGLLDNIIKVLPQKELMDFLENLEKGRGAEHMGAFLYVIAFSLLLFVLSCTRLRKMYVRKI</sequence>
<keyword evidence="3 5" id="KW-1133">Transmembrane helix</keyword>
<dbReference type="PANTHER" id="PTHR43027">
    <property type="entry name" value="DOXORUBICIN RESISTANCE ABC TRANSPORTER PERMEASE PROTEIN DRRC-RELATED"/>
    <property type="match status" value="1"/>
</dbReference>
<dbReference type="RefSeq" id="WP_073280388.1">
    <property type="nucleotide sequence ID" value="NZ_FRAC01000045.1"/>
</dbReference>
<feature type="transmembrane region" description="Helical" evidence="5">
    <location>
        <begin position="131"/>
        <end position="154"/>
    </location>
</feature>
<protein>
    <submittedName>
        <fullName evidence="7">ABC-2 type transport system permease protein</fullName>
    </submittedName>
</protein>
<proteinExistence type="predicted"/>
<dbReference type="GO" id="GO:0016020">
    <property type="term" value="C:membrane"/>
    <property type="evidence" value="ECO:0007669"/>
    <property type="project" value="UniProtKB-SubCell"/>
</dbReference>
<feature type="transmembrane region" description="Helical" evidence="5">
    <location>
        <begin position="20"/>
        <end position="39"/>
    </location>
</feature>
<dbReference type="InterPro" id="IPR052902">
    <property type="entry name" value="ABC-2_transporter"/>
</dbReference>
<dbReference type="PANTHER" id="PTHR43027:SF2">
    <property type="entry name" value="TRANSPORT PERMEASE PROTEIN"/>
    <property type="match status" value="1"/>
</dbReference>
<feature type="transmembrane region" description="Helical" evidence="5">
    <location>
        <begin position="298"/>
        <end position="317"/>
    </location>
</feature>
<dbReference type="EMBL" id="FRAC01000045">
    <property type="protein sequence ID" value="SHL69717.1"/>
    <property type="molecule type" value="Genomic_DNA"/>
</dbReference>
<comment type="subcellular location">
    <subcellularLocation>
        <location evidence="1">Membrane</location>
        <topology evidence="1">Multi-pass membrane protein</topology>
    </subcellularLocation>
</comment>
<feature type="domain" description="ABC-2 type transporter transmembrane" evidence="6">
    <location>
        <begin position="128"/>
        <end position="313"/>
    </location>
</feature>
<feature type="transmembrane region" description="Helical" evidence="5">
    <location>
        <begin position="166"/>
        <end position="189"/>
    </location>
</feature>
<keyword evidence="4 5" id="KW-0472">Membrane</keyword>
<dbReference type="InterPro" id="IPR013525">
    <property type="entry name" value="ABC2_TM"/>
</dbReference>
<dbReference type="AlphaFoldDB" id="A0A1M7CRC1"/>
<evidence type="ECO:0000256" key="3">
    <source>
        <dbReference type="ARBA" id="ARBA00022989"/>
    </source>
</evidence>
<evidence type="ECO:0000256" key="4">
    <source>
        <dbReference type="ARBA" id="ARBA00023136"/>
    </source>
</evidence>
<keyword evidence="8" id="KW-1185">Reference proteome</keyword>
<reference evidence="7 8" key="1">
    <citation type="submission" date="2016-11" db="EMBL/GenBank/DDBJ databases">
        <authorList>
            <person name="Jaros S."/>
            <person name="Januszkiewicz K."/>
            <person name="Wedrychowicz H."/>
        </authorList>
    </citation>
    <scope>NUCLEOTIDE SEQUENCE [LARGE SCALE GENOMIC DNA]</scope>
    <source>
        <strain evidence="7 8">DSM 15929</strain>
    </source>
</reference>
<feature type="transmembrane region" description="Helical" evidence="5">
    <location>
        <begin position="242"/>
        <end position="261"/>
    </location>
</feature>
<dbReference type="OrthoDB" id="1655516at2"/>
<evidence type="ECO:0000256" key="2">
    <source>
        <dbReference type="ARBA" id="ARBA00022692"/>
    </source>
</evidence>
<accession>A0A1M7CRC1</accession>
<gene>
    <name evidence="7" type="ORF">SAMN02745136_05498</name>
</gene>
<dbReference type="Pfam" id="PF12698">
    <property type="entry name" value="ABC2_membrane_3"/>
    <property type="match status" value="1"/>
</dbReference>
<evidence type="ECO:0000256" key="1">
    <source>
        <dbReference type="ARBA" id="ARBA00004141"/>
    </source>
</evidence>